<gene>
    <name evidence="4" type="ORF">J437_LFUL009754</name>
</gene>
<dbReference type="OrthoDB" id="407432at2759"/>
<evidence type="ECO:0000256" key="1">
    <source>
        <dbReference type="ARBA" id="ARBA00022884"/>
    </source>
</evidence>
<dbReference type="Pfam" id="PF00076">
    <property type="entry name" value="RRM_1"/>
    <property type="match status" value="1"/>
</dbReference>
<comment type="caution">
    <text evidence="4">The sequence shown here is derived from an EMBL/GenBank/DDBJ whole genome shotgun (WGS) entry which is preliminary data.</text>
</comment>
<reference evidence="4" key="1">
    <citation type="submission" date="2013-04" db="EMBL/GenBank/DDBJ databases">
        <authorList>
            <person name="Qu J."/>
            <person name="Murali S.C."/>
            <person name="Bandaranaike D."/>
            <person name="Bellair M."/>
            <person name="Blankenburg K."/>
            <person name="Chao H."/>
            <person name="Dinh H."/>
            <person name="Doddapaneni H."/>
            <person name="Downs B."/>
            <person name="Dugan-Rocha S."/>
            <person name="Elkadiri S."/>
            <person name="Gnanaolivu R.D."/>
            <person name="Hernandez B."/>
            <person name="Javaid M."/>
            <person name="Jayaseelan J.C."/>
            <person name="Lee S."/>
            <person name="Li M."/>
            <person name="Ming W."/>
            <person name="Munidasa M."/>
            <person name="Muniz J."/>
            <person name="Nguyen L."/>
            <person name="Ongeri F."/>
            <person name="Osuji N."/>
            <person name="Pu L.-L."/>
            <person name="Puazo M."/>
            <person name="Qu C."/>
            <person name="Quiroz J."/>
            <person name="Raj R."/>
            <person name="Weissenberger G."/>
            <person name="Xin Y."/>
            <person name="Zou X."/>
            <person name="Han Y."/>
            <person name="Richards S."/>
            <person name="Worley K."/>
            <person name="Muzny D."/>
            <person name="Gibbs R."/>
        </authorList>
    </citation>
    <scope>NUCLEOTIDE SEQUENCE</scope>
    <source>
        <strain evidence="4">Sampled in the wild</strain>
    </source>
</reference>
<proteinExistence type="predicted"/>
<dbReference type="CDD" id="cd00590">
    <property type="entry name" value="RRM_SF"/>
    <property type="match status" value="1"/>
</dbReference>
<dbReference type="SMART" id="SM00360">
    <property type="entry name" value="RRM"/>
    <property type="match status" value="1"/>
</dbReference>
<feature type="domain" description="RRM" evidence="3">
    <location>
        <begin position="36"/>
        <end position="114"/>
    </location>
</feature>
<dbReference type="SUPFAM" id="SSF81631">
    <property type="entry name" value="PAP/OAS1 substrate-binding domain"/>
    <property type="match status" value="1"/>
</dbReference>
<dbReference type="GO" id="GO:1990817">
    <property type="term" value="F:poly(A) RNA polymerase activity"/>
    <property type="evidence" value="ECO:0007669"/>
    <property type="project" value="TreeGrafter"/>
</dbReference>
<dbReference type="Pfam" id="PF22600">
    <property type="entry name" value="MTPAP-like_central"/>
    <property type="match status" value="1"/>
</dbReference>
<evidence type="ECO:0000259" key="3">
    <source>
        <dbReference type="PROSITE" id="PS50102"/>
    </source>
</evidence>
<dbReference type="PANTHER" id="PTHR12271:SF127">
    <property type="entry name" value="SPECKLE TARGETED PIP5K1A-REGULATED POLY(A) POLYMERASE"/>
    <property type="match status" value="1"/>
</dbReference>
<dbReference type="AlphaFoldDB" id="A0A8K0K9Y5"/>
<evidence type="ECO:0000256" key="2">
    <source>
        <dbReference type="PROSITE-ProRule" id="PRU00176"/>
    </source>
</evidence>
<reference evidence="4" key="2">
    <citation type="submission" date="2017-10" db="EMBL/GenBank/DDBJ databases">
        <title>Ladona fulva Genome sequencing and assembly.</title>
        <authorList>
            <person name="Murali S."/>
            <person name="Richards S."/>
            <person name="Bandaranaike D."/>
            <person name="Bellair M."/>
            <person name="Blankenburg K."/>
            <person name="Chao H."/>
            <person name="Dinh H."/>
            <person name="Doddapaneni H."/>
            <person name="Dugan-Rocha S."/>
            <person name="Elkadiri S."/>
            <person name="Gnanaolivu R."/>
            <person name="Hernandez B."/>
            <person name="Skinner E."/>
            <person name="Javaid M."/>
            <person name="Lee S."/>
            <person name="Li M."/>
            <person name="Ming W."/>
            <person name="Munidasa M."/>
            <person name="Muniz J."/>
            <person name="Nguyen L."/>
            <person name="Hughes D."/>
            <person name="Osuji N."/>
            <person name="Pu L.-L."/>
            <person name="Puazo M."/>
            <person name="Qu C."/>
            <person name="Quiroz J."/>
            <person name="Raj R."/>
            <person name="Weissenberger G."/>
            <person name="Xin Y."/>
            <person name="Zou X."/>
            <person name="Han Y."/>
            <person name="Worley K."/>
            <person name="Muzny D."/>
            <person name="Gibbs R."/>
        </authorList>
    </citation>
    <scope>NUCLEOTIDE SEQUENCE</scope>
    <source>
        <strain evidence="4">Sampled in the wild</strain>
    </source>
</reference>
<dbReference type="InterPro" id="IPR012677">
    <property type="entry name" value="Nucleotide-bd_a/b_plait_sf"/>
</dbReference>
<accession>A0A8K0K9Y5</accession>
<dbReference type="InterPro" id="IPR035979">
    <property type="entry name" value="RBD_domain_sf"/>
</dbReference>
<dbReference type="Proteomes" id="UP000792457">
    <property type="component" value="Unassembled WGS sequence"/>
</dbReference>
<dbReference type="SUPFAM" id="SSF54928">
    <property type="entry name" value="RNA-binding domain, RBD"/>
    <property type="match status" value="1"/>
</dbReference>
<sequence>MYCEVCKMHIVNNQTWEEHILGVRHQSSLKAVSEGTGIFIRGIDDSFKHQDLKSFFSRFGKIEEINMNKRRMFAIIEFSKRESAELALSREIILHGKRLRIFPRKVHRIPQNTNSVTASTSTASKEEDNEESYVVPAYIPVDAFDVDLEKFVRYVEAKEMNCKVNMLCQSLKLALSSNFPGCQIYPFGSSVTGLAVKDSDVDIFVDLGDKVTVEAASNIVTRIKFMLNKFSEFSKTIAIPKAKVPIVKCFHKSTKLQCDINFQNPFGIHNSNLIKFFISLEPRLRNILMVLKYWAKTHELSGNGHLTSYAVVMLLFYYLQQLPNPILPTVQKLQSLCKEVLKVEDWECHFRCNIEDLDRKFHVDSSLQVLLDFFSFYSLFTFEEKVILLRLATAIPRNMIVEPQENSPWFEYKTILEKANAQLVNLDKPMSVLDPFVLNHNITAGMGLRDTNRFQIFCYKAAEMCSKIKSGEVSNLQALFVANNKNQAKYPFFLESWKDNGDVNLIIPVSSFNPKNTFEDSKSEPDTSDDAGKLKLLIEHVTNIFEKVFRFVFVRTDSYLDDATPGRQVIKKENMVDVHSNTGGNKVEQCVYFYSSFYQVWNDRNNSYRQFSFPITMNYIEKEMHVTNFIVETFYKGSMEGLKQTDLKCIFTPYMENRCLQLQLILCGGCKSMKQITTFLLTILQKWLDK</sequence>
<dbReference type="CDD" id="cd05402">
    <property type="entry name" value="NT_PAP_TUTase"/>
    <property type="match status" value="1"/>
</dbReference>
<evidence type="ECO:0000313" key="4">
    <source>
        <dbReference type="EMBL" id="KAG8229890.1"/>
    </source>
</evidence>
<dbReference type="Gene3D" id="3.30.460.10">
    <property type="entry name" value="Beta Polymerase, domain 2"/>
    <property type="match status" value="1"/>
</dbReference>
<dbReference type="InterPro" id="IPR043519">
    <property type="entry name" value="NT_sf"/>
</dbReference>
<keyword evidence="1 2" id="KW-0694">RNA-binding</keyword>
<dbReference type="EMBL" id="KZ308451">
    <property type="protein sequence ID" value="KAG8229890.1"/>
    <property type="molecule type" value="Genomic_DNA"/>
</dbReference>
<dbReference type="GO" id="GO:0031123">
    <property type="term" value="P:RNA 3'-end processing"/>
    <property type="evidence" value="ECO:0007669"/>
    <property type="project" value="TreeGrafter"/>
</dbReference>
<dbReference type="PANTHER" id="PTHR12271">
    <property type="entry name" value="POLY A POLYMERASE CID PAP -RELATED"/>
    <property type="match status" value="1"/>
</dbReference>
<dbReference type="InterPro" id="IPR054708">
    <property type="entry name" value="MTPAP-like_central"/>
</dbReference>
<dbReference type="PROSITE" id="PS50102">
    <property type="entry name" value="RRM"/>
    <property type="match status" value="1"/>
</dbReference>
<dbReference type="InterPro" id="IPR000504">
    <property type="entry name" value="RRM_dom"/>
</dbReference>
<protein>
    <recommendedName>
        <fullName evidence="3">RRM domain-containing protein</fullName>
    </recommendedName>
</protein>
<dbReference type="GO" id="GO:0003723">
    <property type="term" value="F:RNA binding"/>
    <property type="evidence" value="ECO:0007669"/>
    <property type="project" value="UniProtKB-UniRule"/>
</dbReference>
<organism evidence="4 5">
    <name type="scientific">Ladona fulva</name>
    <name type="common">Scarce chaser dragonfly</name>
    <name type="synonym">Libellula fulva</name>
    <dbReference type="NCBI Taxonomy" id="123851"/>
    <lineage>
        <taxon>Eukaryota</taxon>
        <taxon>Metazoa</taxon>
        <taxon>Ecdysozoa</taxon>
        <taxon>Arthropoda</taxon>
        <taxon>Hexapoda</taxon>
        <taxon>Insecta</taxon>
        <taxon>Pterygota</taxon>
        <taxon>Palaeoptera</taxon>
        <taxon>Odonata</taxon>
        <taxon>Epiprocta</taxon>
        <taxon>Anisoptera</taxon>
        <taxon>Libelluloidea</taxon>
        <taxon>Libellulidae</taxon>
        <taxon>Ladona</taxon>
    </lineage>
</organism>
<evidence type="ECO:0000313" key="5">
    <source>
        <dbReference type="Proteomes" id="UP000792457"/>
    </source>
</evidence>
<dbReference type="Gene3D" id="3.30.70.330">
    <property type="match status" value="1"/>
</dbReference>
<dbReference type="Gene3D" id="1.10.1410.10">
    <property type="match status" value="1"/>
</dbReference>
<keyword evidence="5" id="KW-1185">Reference proteome</keyword>
<name>A0A8K0K9Y5_LADFU</name>
<dbReference type="SUPFAM" id="SSF81301">
    <property type="entry name" value="Nucleotidyltransferase"/>
    <property type="match status" value="1"/>
</dbReference>